<feature type="domain" description="RapZ C-terminal" evidence="6">
    <location>
        <begin position="169"/>
        <end position="287"/>
    </location>
</feature>
<protein>
    <submittedName>
        <fullName evidence="7">RNase adapter RapZ</fullName>
    </submittedName>
</protein>
<dbReference type="EMBL" id="CP098248">
    <property type="protein sequence ID" value="WAV97106.1"/>
    <property type="molecule type" value="Genomic_DNA"/>
</dbReference>
<dbReference type="PANTHER" id="PTHR30448:SF0">
    <property type="entry name" value="RNASE ADAPTER PROTEIN RAPZ"/>
    <property type="match status" value="1"/>
</dbReference>
<evidence type="ECO:0000256" key="1">
    <source>
        <dbReference type="ARBA" id="ARBA00022741"/>
    </source>
</evidence>
<reference evidence="7" key="2">
    <citation type="journal article" date="2022" name="Front. Microbiol.">
        <title>New perspectives on an old grouping: The genomic and phenotypic variability of Oxalobacter formigenes and the implications for calcium oxalate stone prevention.</title>
        <authorList>
            <person name="Chmiel J.A."/>
            <person name="Carr C."/>
            <person name="Stuivenberg G.A."/>
            <person name="Venema R."/>
            <person name="Chanyi R.M."/>
            <person name="Al K.F."/>
            <person name="Giguere D."/>
            <person name="Say H."/>
            <person name="Akouris P.P."/>
            <person name="Dominguez Romero S.A."/>
            <person name="Kwong A."/>
            <person name="Tai V."/>
            <person name="Koval S.F."/>
            <person name="Razvi H."/>
            <person name="Bjazevic J."/>
            <person name="Burton J.P."/>
        </authorList>
    </citation>
    <scope>NUCLEOTIDE SEQUENCE</scope>
    <source>
        <strain evidence="7">OxK</strain>
    </source>
</reference>
<keyword evidence="3 4" id="KW-0342">GTP-binding</keyword>
<dbReference type="GO" id="GO:0005524">
    <property type="term" value="F:ATP binding"/>
    <property type="evidence" value="ECO:0007669"/>
    <property type="project" value="UniProtKB-UniRule"/>
</dbReference>
<dbReference type="HAMAP" id="MF_00636">
    <property type="entry name" value="RapZ_like"/>
    <property type="match status" value="1"/>
</dbReference>
<dbReference type="PANTHER" id="PTHR30448">
    <property type="entry name" value="RNASE ADAPTER PROTEIN RAPZ"/>
    <property type="match status" value="1"/>
</dbReference>
<dbReference type="InterPro" id="IPR027417">
    <property type="entry name" value="P-loop_NTPase"/>
</dbReference>
<sequence length="289" mass="32720">MKIILITGISGSGKSVALNALEDAGYFCVDNLPPALLPNLVATRLEENSDKLAVAVDSRSAGSLDELPKSIRILNEKGHEVRVLFLTSDTHSLITRFSETRRSHPLSHHHLKNASPADNRTLIEAIREERALMADIQMMGHVIDTSNSSANELRNRVKELVEIDQSPLTLLFESFGFKFGVPLDADIIFDVRCLPNPYYDTRLRPLTGKDAAIREFMEAQPEAEELLTDIRQFIEKWLPSFRKDNRSYLTVALGCTGGQHRSVYMVERLADHFRQFEQVITRHRELKPD</sequence>
<evidence type="ECO:0000313" key="8">
    <source>
        <dbReference type="EMBL" id="WAV97106.1"/>
    </source>
</evidence>
<keyword evidence="2 4" id="KW-0067">ATP-binding</keyword>
<dbReference type="EMBL" id="CP098251">
    <property type="protein sequence ID" value="WAV91322.1"/>
    <property type="molecule type" value="Genomic_DNA"/>
</dbReference>
<dbReference type="SUPFAM" id="SSF52540">
    <property type="entry name" value="P-loop containing nucleoside triphosphate hydrolases"/>
    <property type="match status" value="1"/>
</dbReference>
<evidence type="ECO:0000256" key="2">
    <source>
        <dbReference type="ARBA" id="ARBA00022840"/>
    </source>
</evidence>
<dbReference type="RefSeq" id="WP_269264577.1">
    <property type="nucleotide sequence ID" value="NZ_CP098247.1"/>
</dbReference>
<dbReference type="PIRSF" id="PIRSF005052">
    <property type="entry name" value="P-loopkin"/>
    <property type="match status" value="1"/>
</dbReference>
<evidence type="ECO:0000259" key="5">
    <source>
        <dbReference type="Pfam" id="PF03668"/>
    </source>
</evidence>
<dbReference type="Pfam" id="PF03668">
    <property type="entry name" value="RapZ-like_N"/>
    <property type="match status" value="1"/>
</dbReference>
<organism evidence="7">
    <name type="scientific">Oxalobacter aliiformigenes</name>
    <dbReference type="NCBI Taxonomy" id="2946593"/>
    <lineage>
        <taxon>Bacteria</taxon>
        <taxon>Pseudomonadati</taxon>
        <taxon>Pseudomonadota</taxon>
        <taxon>Betaproteobacteria</taxon>
        <taxon>Burkholderiales</taxon>
        <taxon>Oxalobacteraceae</taxon>
        <taxon>Oxalobacter</taxon>
    </lineage>
</organism>
<dbReference type="Proteomes" id="UP001164819">
    <property type="component" value="Chromosome"/>
</dbReference>
<dbReference type="AlphaFoldDB" id="A0A9E9LRR4"/>
<name>A0A9E9LRR4_9BURK</name>
<keyword evidence="9" id="KW-1185">Reference proteome</keyword>
<dbReference type="InterPro" id="IPR053930">
    <property type="entry name" value="RapZ-like_N"/>
</dbReference>
<dbReference type="InterPro" id="IPR053931">
    <property type="entry name" value="RapZ_C"/>
</dbReference>
<evidence type="ECO:0000313" key="9">
    <source>
        <dbReference type="Proteomes" id="UP001164794"/>
    </source>
</evidence>
<proteinExistence type="inferred from homology"/>
<gene>
    <name evidence="7" type="primary">rapZ</name>
    <name evidence="8" type="ORF">NB645_10035</name>
    <name evidence="7" type="ORF">NB646_00705</name>
</gene>
<feature type="domain" description="RapZ-like N-terminal" evidence="5">
    <location>
        <begin position="1"/>
        <end position="161"/>
    </location>
</feature>
<feature type="binding site" evidence="4">
    <location>
        <begin position="57"/>
        <end position="60"/>
    </location>
    <ligand>
        <name>GTP</name>
        <dbReference type="ChEBI" id="CHEBI:37565"/>
    </ligand>
</feature>
<evidence type="ECO:0000256" key="3">
    <source>
        <dbReference type="ARBA" id="ARBA00023134"/>
    </source>
</evidence>
<reference evidence="8" key="1">
    <citation type="journal article" date="2022" name="Front. Microbiol.">
        <title>New perspectives on an old grouping: The genomic and phenotypic variability of Oxalobacter formigenes and the implications for calcium oxalate stone prevention.</title>
        <authorList>
            <person name="Chmiel J.A."/>
            <person name="Carr C."/>
            <person name="Stuivenberg G.A."/>
            <person name="Venema R."/>
            <person name="Chanyi R.M."/>
            <person name="Al K.F."/>
            <person name="Giguere D."/>
            <person name="Say H."/>
            <person name="Akouris P.P."/>
            <person name="Dominguez Romero S.A."/>
            <person name="Kwong A."/>
            <person name="Tai V."/>
            <person name="Koval S.F."/>
            <person name="Razvi H."/>
            <person name="Bjazevic J."/>
            <person name="Burton J.P."/>
        </authorList>
    </citation>
    <scope>NUCLEOTIDE SEQUENCE</scope>
    <source>
        <strain evidence="8">HOxNP-1</strain>
    </source>
</reference>
<evidence type="ECO:0000313" key="7">
    <source>
        <dbReference type="EMBL" id="WAV91322.1"/>
    </source>
</evidence>
<dbReference type="NCBIfam" id="NF003828">
    <property type="entry name" value="PRK05416.1"/>
    <property type="match status" value="1"/>
</dbReference>
<feature type="binding site" evidence="4">
    <location>
        <begin position="8"/>
        <end position="15"/>
    </location>
    <ligand>
        <name>ATP</name>
        <dbReference type="ChEBI" id="CHEBI:30616"/>
    </ligand>
</feature>
<accession>A0A9E9LRR4</accession>
<dbReference type="Proteomes" id="UP001164794">
    <property type="component" value="Chromosome"/>
</dbReference>
<evidence type="ECO:0000259" key="6">
    <source>
        <dbReference type="Pfam" id="PF22740"/>
    </source>
</evidence>
<evidence type="ECO:0000256" key="4">
    <source>
        <dbReference type="HAMAP-Rule" id="MF_00636"/>
    </source>
</evidence>
<keyword evidence="1 4" id="KW-0547">Nucleotide-binding</keyword>
<dbReference type="Pfam" id="PF22740">
    <property type="entry name" value="PapZ_C"/>
    <property type="match status" value="1"/>
</dbReference>
<dbReference type="InterPro" id="IPR005337">
    <property type="entry name" value="RapZ-like"/>
</dbReference>
<dbReference type="GO" id="GO:0005525">
    <property type="term" value="F:GTP binding"/>
    <property type="evidence" value="ECO:0007669"/>
    <property type="project" value="UniProtKB-UniRule"/>
</dbReference>